<dbReference type="GO" id="GO:0005886">
    <property type="term" value="C:plasma membrane"/>
    <property type="evidence" value="ECO:0007669"/>
    <property type="project" value="TreeGrafter"/>
</dbReference>
<evidence type="ECO:0000256" key="3">
    <source>
        <dbReference type="ARBA" id="ARBA00022989"/>
    </source>
</evidence>
<proteinExistence type="predicted"/>
<comment type="caution">
    <text evidence="7">The sequence shown here is derived from an EMBL/GenBank/DDBJ whole genome shotgun (WGS) entry which is preliminary data.</text>
</comment>
<dbReference type="Pfam" id="PF07690">
    <property type="entry name" value="MFS_1"/>
    <property type="match status" value="1"/>
</dbReference>
<feature type="transmembrane region" description="Helical" evidence="5">
    <location>
        <begin position="313"/>
        <end position="333"/>
    </location>
</feature>
<evidence type="ECO:0000259" key="6">
    <source>
        <dbReference type="PROSITE" id="PS50850"/>
    </source>
</evidence>
<dbReference type="PANTHER" id="PTHR23501">
    <property type="entry name" value="MAJOR FACILITATOR SUPERFAMILY"/>
    <property type="match status" value="1"/>
</dbReference>
<feature type="transmembrane region" description="Helical" evidence="5">
    <location>
        <begin position="118"/>
        <end position="141"/>
    </location>
</feature>
<feature type="transmembrane region" description="Helical" evidence="5">
    <location>
        <begin position="412"/>
        <end position="434"/>
    </location>
</feature>
<feature type="transmembrane region" description="Helical" evidence="5">
    <location>
        <begin position="153"/>
        <end position="175"/>
    </location>
</feature>
<evidence type="ECO:0000256" key="4">
    <source>
        <dbReference type="ARBA" id="ARBA00023136"/>
    </source>
</evidence>
<feature type="transmembrane region" description="Helical" evidence="5">
    <location>
        <begin position="372"/>
        <end position="400"/>
    </location>
</feature>
<name>A0A7W6NKP4_9HYPH</name>
<feature type="transmembrane region" description="Helical" evidence="5">
    <location>
        <begin position="454"/>
        <end position="473"/>
    </location>
</feature>
<evidence type="ECO:0000256" key="1">
    <source>
        <dbReference type="ARBA" id="ARBA00004141"/>
    </source>
</evidence>
<comment type="subcellular location">
    <subcellularLocation>
        <location evidence="1">Membrane</location>
        <topology evidence="1">Multi-pass membrane protein</topology>
    </subcellularLocation>
</comment>
<feature type="transmembrane region" description="Helical" evidence="5">
    <location>
        <begin position="95"/>
        <end position="112"/>
    </location>
</feature>
<sequence length="479" mass="50190">MDERTAAGETEHHGGRSRITEIFAPRYLGATLMLGGGVALHAIEVYISITVLPSVVRDVGGLDLFAWATTLFVACSLLGSVFITARPRGLSLRQAYVIGAIFFGAGSLFAALSPSMPLLIAGRGVQGFGAGIIVALGYAFVRHAYPERLWNMAGTLYAAVWGAATFIGPSLGGLFSSGSLWRFAFAIPLPFTVLMALFATRLLPKAEDDRGEIRVAFPQILLMVAAVVLLSLAGSAEDATRRILWFGLALVSSVGVVLAERLLPVRLFPEGATRLSTPLGLIYAFMMLVLLVLSADVYIPYFLQELHGVPPLFSGYLVALVALGWTGGAFLTTHYTGNRAIASIILGAALEMAGTASLTLTMARENPTSDLALLGVVSVGIFFMGAGVGLGWSHLVALVLRLARDDEKDRASAAITMMQSLGSGFGAALAGVIVNSTGLLDPGGTEGNVSAAHWLFLLFALPAAAALLAGLALKRRLAA</sequence>
<evidence type="ECO:0000313" key="8">
    <source>
        <dbReference type="Proteomes" id="UP000528286"/>
    </source>
</evidence>
<feature type="transmembrane region" description="Helical" evidence="5">
    <location>
        <begin position="64"/>
        <end position="83"/>
    </location>
</feature>
<evidence type="ECO:0000256" key="5">
    <source>
        <dbReference type="SAM" id="Phobius"/>
    </source>
</evidence>
<feature type="transmembrane region" description="Helical" evidence="5">
    <location>
        <begin position="280"/>
        <end position="301"/>
    </location>
</feature>
<evidence type="ECO:0000313" key="7">
    <source>
        <dbReference type="EMBL" id="MBB4064507.1"/>
    </source>
</evidence>
<reference evidence="7 8" key="1">
    <citation type="submission" date="2020-08" db="EMBL/GenBank/DDBJ databases">
        <title>Genomic Encyclopedia of Type Strains, Phase IV (KMG-IV): sequencing the most valuable type-strain genomes for metagenomic binning, comparative biology and taxonomic classification.</title>
        <authorList>
            <person name="Goeker M."/>
        </authorList>
    </citation>
    <scope>NUCLEOTIDE SEQUENCE [LARGE SCALE GENOMIC DNA]</scope>
    <source>
        <strain evidence="7 8">DSM 29853</strain>
    </source>
</reference>
<dbReference type="SUPFAM" id="SSF103473">
    <property type="entry name" value="MFS general substrate transporter"/>
    <property type="match status" value="1"/>
</dbReference>
<accession>A0A7W6NKP4</accession>
<feature type="transmembrane region" description="Helical" evidence="5">
    <location>
        <begin position="181"/>
        <end position="203"/>
    </location>
</feature>
<keyword evidence="2 5" id="KW-0812">Transmembrane</keyword>
<dbReference type="GO" id="GO:0022857">
    <property type="term" value="F:transmembrane transporter activity"/>
    <property type="evidence" value="ECO:0007669"/>
    <property type="project" value="InterPro"/>
</dbReference>
<feature type="transmembrane region" description="Helical" evidence="5">
    <location>
        <begin position="215"/>
        <end position="236"/>
    </location>
</feature>
<keyword evidence="8" id="KW-1185">Reference proteome</keyword>
<dbReference type="InterPro" id="IPR036259">
    <property type="entry name" value="MFS_trans_sf"/>
</dbReference>
<dbReference type="PANTHER" id="PTHR23501:SF154">
    <property type="entry name" value="MULTIDRUG-EFFLUX TRANSPORTER RV1634-RELATED"/>
    <property type="match status" value="1"/>
</dbReference>
<dbReference type="AlphaFoldDB" id="A0A7W6NKP4"/>
<dbReference type="PROSITE" id="PS50850">
    <property type="entry name" value="MFS"/>
    <property type="match status" value="1"/>
</dbReference>
<feature type="domain" description="Major facilitator superfamily (MFS) profile" evidence="6">
    <location>
        <begin position="30"/>
        <end position="478"/>
    </location>
</feature>
<dbReference type="Gene3D" id="1.20.1250.20">
    <property type="entry name" value="MFS general substrate transporter like domains"/>
    <property type="match status" value="1"/>
</dbReference>
<feature type="transmembrane region" description="Helical" evidence="5">
    <location>
        <begin position="340"/>
        <end position="360"/>
    </location>
</feature>
<feature type="transmembrane region" description="Helical" evidence="5">
    <location>
        <begin position="242"/>
        <end position="259"/>
    </location>
</feature>
<dbReference type="Proteomes" id="UP000528286">
    <property type="component" value="Unassembled WGS sequence"/>
</dbReference>
<dbReference type="Gene3D" id="1.20.1720.10">
    <property type="entry name" value="Multidrug resistance protein D"/>
    <property type="match status" value="1"/>
</dbReference>
<organism evidence="7 8">
    <name type="scientific">Gellertiella hungarica</name>
    <dbReference type="NCBI Taxonomy" id="1572859"/>
    <lineage>
        <taxon>Bacteria</taxon>
        <taxon>Pseudomonadati</taxon>
        <taxon>Pseudomonadota</taxon>
        <taxon>Alphaproteobacteria</taxon>
        <taxon>Hyphomicrobiales</taxon>
        <taxon>Rhizobiaceae</taxon>
        <taxon>Gellertiella</taxon>
    </lineage>
</organism>
<dbReference type="InterPro" id="IPR011701">
    <property type="entry name" value="MFS"/>
</dbReference>
<gene>
    <name evidence="7" type="ORF">GGR23_001684</name>
</gene>
<dbReference type="EMBL" id="JACIEZ010000002">
    <property type="protein sequence ID" value="MBB4064507.1"/>
    <property type="molecule type" value="Genomic_DNA"/>
</dbReference>
<keyword evidence="4 5" id="KW-0472">Membrane</keyword>
<feature type="transmembrane region" description="Helical" evidence="5">
    <location>
        <begin position="27"/>
        <end position="52"/>
    </location>
</feature>
<dbReference type="InterPro" id="IPR020846">
    <property type="entry name" value="MFS_dom"/>
</dbReference>
<evidence type="ECO:0000256" key="2">
    <source>
        <dbReference type="ARBA" id="ARBA00022692"/>
    </source>
</evidence>
<keyword evidence="3 5" id="KW-1133">Transmembrane helix</keyword>
<dbReference type="RefSeq" id="WP_183365721.1">
    <property type="nucleotide sequence ID" value="NZ_JACIEZ010000002.1"/>
</dbReference>
<protein>
    <submittedName>
        <fullName evidence="7">MFS family permease</fullName>
    </submittedName>
</protein>